<dbReference type="InterPro" id="IPR039298">
    <property type="entry name" value="ACOT13"/>
</dbReference>
<gene>
    <name evidence="4" type="ORF">B0J12DRAFT_657581</name>
</gene>
<comment type="similarity">
    <text evidence="1">Belongs to the thioesterase PaaI family.</text>
</comment>
<dbReference type="PANTHER" id="PTHR21660:SF1">
    <property type="entry name" value="ACYL-COENZYME A THIOESTERASE 13"/>
    <property type="match status" value="1"/>
</dbReference>
<dbReference type="SUPFAM" id="SSF54637">
    <property type="entry name" value="Thioesterase/thiol ester dehydrase-isomerase"/>
    <property type="match status" value="1"/>
</dbReference>
<dbReference type="Pfam" id="PF03061">
    <property type="entry name" value="4HBT"/>
    <property type="match status" value="1"/>
</dbReference>
<dbReference type="Gene3D" id="3.10.129.10">
    <property type="entry name" value="Hotdog Thioesterase"/>
    <property type="match status" value="1"/>
</dbReference>
<organism evidence="4 5">
    <name type="scientific">Macrophomina phaseolina</name>
    <dbReference type="NCBI Taxonomy" id="35725"/>
    <lineage>
        <taxon>Eukaryota</taxon>
        <taxon>Fungi</taxon>
        <taxon>Dikarya</taxon>
        <taxon>Ascomycota</taxon>
        <taxon>Pezizomycotina</taxon>
        <taxon>Dothideomycetes</taxon>
        <taxon>Dothideomycetes incertae sedis</taxon>
        <taxon>Botryosphaeriales</taxon>
        <taxon>Botryosphaeriaceae</taxon>
        <taxon>Macrophomina</taxon>
    </lineage>
</organism>
<proteinExistence type="inferred from homology"/>
<dbReference type="InterPro" id="IPR029069">
    <property type="entry name" value="HotDog_dom_sf"/>
</dbReference>
<dbReference type="Proteomes" id="UP000774617">
    <property type="component" value="Unassembled WGS sequence"/>
</dbReference>
<keyword evidence="2" id="KW-0378">Hydrolase</keyword>
<evidence type="ECO:0000313" key="5">
    <source>
        <dbReference type="Proteomes" id="UP000774617"/>
    </source>
</evidence>
<feature type="domain" description="Thioesterase" evidence="3">
    <location>
        <begin position="79"/>
        <end position="154"/>
    </location>
</feature>
<reference evidence="4 5" key="1">
    <citation type="journal article" date="2021" name="Nat. Commun.">
        <title>Genetic determinants of endophytism in the Arabidopsis root mycobiome.</title>
        <authorList>
            <person name="Mesny F."/>
            <person name="Miyauchi S."/>
            <person name="Thiergart T."/>
            <person name="Pickel B."/>
            <person name="Atanasova L."/>
            <person name="Karlsson M."/>
            <person name="Huettel B."/>
            <person name="Barry K.W."/>
            <person name="Haridas S."/>
            <person name="Chen C."/>
            <person name="Bauer D."/>
            <person name="Andreopoulos W."/>
            <person name="Pangilinan J."/>
            <person name="LaButti K."/>
            <person name="Riley R."/>
            <person name="Lipzen A."/>
            <person name="Clum A."/>
            <person name="Drula E."/>
            <person name="Henrissat B."/>
            <person name="Kohler A."/>
            <person name="Grigoriev I.V."/>
            <person name="Martin F.M."/>
            <person name="Hacquard S."/>
        </authorList>
    </citation>
    <scope>NUCLEOTIDE SEQUENCE [LARGE SCALE GENOMIC DNA]</scope>
    <source>
        <strain evidence="4 5">MPI-SDFR-AT-0080</strain>
    </source>
</reference>
<evidence type="ECO:0000256" key="2">
    <source>
        <dbReference type="ARBA" id="ARBA00022801"/>
    </source>
</evidence>
<dbReference type="PANTHER" id="PTHR21660">
    <property type="entry name" value="THIOESTERASE SUPERFAMILY MEMBER-RELATED"/>
    <property type="match status" value="1"/>
</dbReference>
<name>A0ABQ8GFI3_9PEZI</name>
<comment type="caution">
    <text evidence="4">The sequence shown here is derived from an EMBL/GenBank/DDBJ whole genome shotgun (WGS) entry which is preliminary data.</text>
</comment>
<evidence type="ECO:0000313" key="4">
    <source>
        <dbReference type="EMBL" id="KAH7054412.1"/>
    </source>
</evidence>
<dbReference type="InterPro" id="IPR006683">
    <property type="entry name" value="Thioestr_dom"/>
</dbReference>
<sequence length="179" mass="19698">MPPFPLDTRRSPFERANAYKKNALEEWEENGQYCGQDICVALKLVEARLRDETSDDKSAPLSTVVFELRITPDLCTPEGSVHGGVVPLIFDITTSSAINAAAKPGFWDNSHSSRTLSCSYLRPVKMGETVLIESELVALGKRSALTRGVMRKKGRNGQKGEACYTCEHDKVNTGNPPKI</sequence>
<keyword evidence="5" id="KW-1185">Reference proteome</keyword>
<dbReference type="CDD" id="cd03443">
    <property type="entry name" value="PaaI_thioesterase"/>
    <property type="match status" value="1"/>
</dbReference>
<evidence type="ECO:0000259" key="3">
    <source>
        <dbReference type="Pfam" id="PF03061"/>
    </source>
</evidence>
<evidence type="ECO:0000256" key="1">
    <source>
        <dbReference type="ARBA" id="ARBA00008324"/>
    </source>
</evidence>
<dbReference type="EMBL" id="JAGTJR010000009">
    <property type="protein sequence ID" value="KAH7054412.1"/>
    <property type="molecule type" value="Genomic_DNA"/>
</dbReference>
<protein>
    <submittedName>
        <fullName evidence="4">HotDog domain-containing protein</fullName>
    </submittedName>
</protein>
<accession>A0ABQ8GFI3</accession>